<dbReference type="AlphaFoldDB" id="A0AAN9C1T5"/>
<dbReference type="EMBL" id="JBAMIC010000001">
    <property type="protein sequence ID" value="KAK7115943.1"/>
    <property type="molecule type" value="Genomic_DNA"/>
</dbReference>
<evidence type="ECO:0000256" key="5">
    <source>
        <dbReference type="ARBA" id="ARBA00023242"/>
    </source>
</evidence>
<feature type="region of interest" description="Disordered" evidence="11">
    <location>
        <begin position="517"/>
        <end position="592"/>
    </location>
</feature>
<feature type="compositionally biased region" description="Basic and acidic residues" evidence="11">
    <location>
        <begin position="198"/>
        <end position="225"/>
    </location>
</feature>
<feature type="compositionally biased region" description="Basic and acidic residues" evidence="11">
    <location>
        <begin position="305"/>
        <end position="317"/>
    </location>
</feature>
<dbReference type="GO" id="GO:0008270">
    <property type="term" value="F:zinc ion binding"/>
    <property type="evidence" value="ECO:0007669"/>
    <property type="project" value="UniProtKB-KW"/>
</dbReference>
<evidence type="ECO:0000256" key="3">
    <source>
        <dbReference type="ARBA" id="ARBA00022771"/>
    </source>
</evidence>
<dbReference type="Pfam" id="PF05495">
    <property type="entry name" value="zf-CHY"/>
    <property type="match status" value="1"/>
</dbReference>
<keyword evidence="2 10" id="KW-0479">Metal-binding</keyword>
<dbReference type="InterPro" id="IPR037274">
    <property type="entry name" value="Znf_CHY_sf"/>
</dbReference>
<feature type="compositionally biased region" description="Basic and acidic residues" evidence="11">
    <location>
        <begin position="327"/>
        <end position="342"/>
    </location>
</feature>
<gene>
    <name evidence="14" type="ORF">V1264_001720</name>
</gene>
<dbReference type="InterPro" id="IPR008913">
    <property type="entry name" value="Znf_CHY"/>
</dbReference>
<reference evidence="14 15" key="1">
    <citation type="submission" date="2024-02" db="EMBL/GenBank/DDBJ databases">
        <title>Chromosome-scale genome assembly of the rough periwinkle Littorina saxatilis.</title>
        <authorList>
            <person name="De Jode A."/>
            <person name="Faria R."/>
            <person name="Formenti G."/>
            <person name="Sims Y."/>
            <person name="Smith T.P."/>
            <person name="Tracey A."/>
            <person name="Wood J.M.D."/>
            <person name="Zagrodzka Z.B."/>
            <person name="Johannesson K."/>
            <person name="Butlin R.K."/>
            <person name="Leder E.H."/>
        </authorList>
    </citation>
    <scope>NUCLEOTIDE SEQUENCE [LARGE SCALE GENOMIC DNA]</scope>
    <source>
        <strain evidence="14">Snail1</strain>
        <tissue evidence="14">Muscle</tissue>
    </source>
</reference>
<dbReference type="Pfam" id="PF18044">
    <property type="entry name" value="zf-CCCH_4"/>
    <property type="match status" value="1"/>
</dbReference>
<evidence type="ECO:0000256" key="9">
    <source>
        <dbReference type="PROSITE-ProRule" id="PRU00601"/>
    </source>
</evidence>
<feature type="region of interest" description="Disordered" evidence="11">
    <location>
        <begin position="184"/>
        <end position="264"/>
    </location>
</feature>
<evidence type="ECO:0000256" key="7">
    <source>
        <dbReference type="ARBA" id="ARBA00039886"/>
    </source>
</evidence>
<keyword evidence="4 10" id="KW-0862">Zinc</keyword>
<keyword evidence="5" id="KW-0539">Nucleus</keyword>
<feature type="domain" description="C3H1-type" evidence="12">
    <location>
        <begin position="266"/>
        <end position="292"/>
    </location>
</feature>
<evidence type="ECO:0000256" key="10">
    <source>
        <dbReference type="PROSITE-ProRule" id="PRU00723"/>
    </source>
</evidence>
<feature type="region of interest" description="Disordered" evidence="11">
    <location>
        <begin position="846"/>
        <end position="894"/>
    </location>
</feature>
<evidence type="ECO:0000313" key="15">
    <source>
        <dbReference type="Proteomes" id="UP001374579"/>
    </source>
</evidence>
<proteinExistence type="predicted"/>
<dbReference type="PANTHER" id="PTHR46527:SF1">
    <property type="entry name" value="NUCLEOPORIN NUP42"/>
    <property type="match status" value="1"/>
</dbReference>
<dbReference type="InterPro" id="IPR000571">
    <property type="entry name" value="Znf_CCCH"/>
</dbReference>
<feature type="region of interest" description="Disordered" evidence="11">
    <location>
        <begin position="87"/>
        <end position="141"/>
    </location>
</feature>
<feature type="region of interest" description="Disordered" evidence="11">
    <location>
        <begin position="294"/>
        <end position="358"/>
    </location>
</feature>
<evidence type="ECO:0000256" key="2">
    <source>
        <dbReference type="ARBA" id="ARBA00022723"/>
    </source>
</evidence>
<feature type="domain" description="CHY-type" evidence="13">
    <location>
        <begin position="768"/>
        <end position="836"/>
    </location>
</feature>
<feature type="zinc finger region" description="C3H1-type" evidence="10">
    <location>
        <begin position="140"/>
        <end position="168"/>
    </location>
</feature>
<dbReference type="InterPro" id="IPR051767">
    <property type="entry name" value="Nucleoporin_NUP42"/>
</dbReference>
<dbReference type="Gene3D" id="2.30.30.1190">
    <property type="match status" value="1"/>
</dbReference>
<feature type="compositionally biased region" description="Acidic residues" evidence="11">
    <location>
        <begin position="532"/>
        <end position="572"/>
    </location>
</feature>
<feature type="zinc finger region" description="C3H1-type" evidence="10">
    <location>
        <begin position="266"/>
        <end position="292"/>
    </location>
</feature>
<dbReference type="InterPro" id="IPR036855">
    <property type="entry name" value="Znf_CCCH_sf"/>
</dbReference>
<name>A0AAN9C1T5_9CAEN</name>
<evidence type="ECO:0000256" key="11">
    <source>
        <dbReference type="SAM" id="MobiDB-lite"/>
    </source>
</evidence>
<dbReference type="Gene3D" id="4.10.1000.10">
    <property type="entry name" value="Zinc finger, CCCH-type"/>
    <property type="match status" value="1"/>
</dbReference>
<feature type="domain" description="C3H1-type" evidence="12">
    <location>
        <begin position="140"/>
        <end position="168"/>
    </location>
</feature>
<dbReference type="PROSITE" id="PS50103">
    <property type="entry name" value="ZF_C3H1"/>
    <property type="match status" value="3"/>
</dbReference>
<keyword evidence="3 9" id="KW-0863">Zinc-finger</keyword>
<feature type="compositionally biased region" description="Basic and acidic residues" evidence="11">
    <location>
        <begin position="573"/>
        <end position="592"/>
    </location>
</feature>
<dbReference type="CDD" id="cd00195">
    <property type="entry name" value="UBCc_UEV"/>
    <property type="match status" value="1"/>
</dbReference>
<accession>A0AAN9C1T5</accession>
<dbReference type="InterPro" id="IPR041367">
    <property type="entry name" value="Znf-CCCH_4"/>
</dbReference>
<protein>
    <recommendedName>
        <fullName evidence="7">Nucleoporin NUP42</fullName>
    </recommendedName>
    <alternativeName>
        <fullName evidence="8">Nucleoporin-like protein 2</fullName>
    </alternativeName>
</protein>
<comment type="caution">
    <text evidence="14">The sequence shown here is derived from an EMBL/GenBank/DDBJ whole genome shotgun (WGS) entry which is preliminary data.</text>
</comment>
<dbReference type="SUPFAM" id="SSF90229">
    <property type="entry name" value="CCCH zinc finger"/>
    <property type="match status" value="1"/>
</dbReference>
<keyword evidence="15" id="KW-1185">Reference proteome</keyword>
<dbReference type="Pfam" id="PF00642">
    <property type="entry name" value="zf-CCCH"/>
    <property type="match status" value="1"/>
</dbReference>
<dbReference type="GO" id="GO:0031965">
    <property type="term" value="C:nuclear membrane"/>
    <property type="evidence" value="ECO:0007669"/>
    <property type="project" value="UniProtKB-SubCell"/>
</dbReference>
<sequence>MSFPVCKFFRSEQGCKFGNKCRYKHSDSFSPPFHHPFYQQNQNEASVNSYGPPATPTIHQGYFSANPSENESSVSYQEAGYSCSSQGSPYFNTPGNNGSPVSSADSPSRFEAQFRNLETSDQNEEAVTASSHSATNPTPRPTRKACHYFARNGNCCFGSRCRFEHVQPHSAAPRFQRQHYAQPTGLEADGHPSVPQDPKGDKEKRVNIPGRDDGNFRFNPADRPRPLGSVAQDPLKGHAAAGQIADTDQGQEGTEDRSTTENQQVKSDKICQFYLTGRCWKGNRCKFLHPEHPAESLKKKPATVGDRHNDGQRKQKEPSSSGPKPAQKADKILATEQSKEKITPAQQPRAPYVAQGTKKYHRDEVDEVEASRLRRTEIEQLIKRFPKSKVKVNRDCAEYFQCVVSFSPTDPDWPFDVKVFQLQVDIPADYPFEMMTISLPSEQDLPETVRRYVEASIEEWLEDKERQLEENGQVELVFRPFLRWLDRKIEDVVTEGLKQMKREIVARASGLEFISAKQLQKQYPGQTSKNSDDEDDDEDDDETASDSEDDSSSDYGGSEEEQSGDENTEEKEDNDKVIKKSRQDKVKAMLADPERKGTEVMLKNLQLKESTATMYCDKISLAIQCERCKGTSEFMATGGRVNVVQCGQCGQTQMATYRPAMVHQFSSVIGFLDLDACLPFDVILQNSSLILSCLHCSKETNPGALLPGQPQDHWCRVCHRKLRVATDGVRFTQLEPSKTLQSIKGMVKVVVPTRKRIPKDPAIQEGKPLPNFGTCKHYKKSYRWMRFPCCGKCYPCDICHDSKEDHEMKFANRMICGFCCKEQPYAADRPCKGCDMNMTKVHTSHWEGGQGCRDKISMNRNDKHKHKNQSKTVSKHSQKVKEMQSKKKTKLRHA</sequence>
<evidence type="ECO:0000256" key="4">
    <source>
        <dbReference type="ARBA" id="ARBA00022833"/>
    </source>
</evidence>
<evidence type="ECO:0000259" key="12">
    <source>
        <dbReference type="PROSITE" id="PS50103"/>
    </source>
</evidence>
<dbReference type="PANTHER" id="PTHR46527">
    <property type="entry name" value="NUCLEOPORIN-LIKE PROTEIN 2"/>
    <property type="match status" value="1"/>
</dbReference>
<feature type="compositionally biased region" description="Polar residues" evidence="11">
    <location>
        <begin position="128"/>
        <end position="137"/>
    </location>
</feature>
<feature type="compositionally biased region" description="Polar residues" evidence="11">
    <location>
        <begin position="87"/>
        <end position="106"/>
    </location>
</feature>
<dbReference type="PROSITE" id="PS51266">
    <property type="entry name" value="ZF_CHY"/>
    <property type="match status" value="1"/>
</dbReference>
<feature type="domain" description="C3H1-type" evidence="12">
    <location>
        <begin position="1"/>
        <end position="28"/>
    </location>
</feature>
<feature type="zinc finger region" description="C3H1-type" evidence="10">
    <location>
        <begin position="1"/>
        <end position="28"/>
    </location>
</feature>
<feature type="compositionally biased region" description="Basic residues" evidence="11">
    <location>
        <begin position="862"/>
        <end position="878"/>
    </location>
</feature>
<evidence type="ECO:0000313" key="14">
    <source>
        <dbReference type="EMBL" id="KAK7115943.1"/>
    </source>
</evidence>
<evidence type="ECO:0000256" key="6">
    <source>
        <dbReference type="ARBA" id="ARBA00037262"/>
    </source>
</evidence>
<feature type="compositionally biased region" description="Polar residues" evidence="11">
    <location>
        <begin position="517"/>
        <end position="529"/>
    </location>
</feature>
<comment type="function">
    <text evidence="6">Required for the export of mRNAs containing poly(A) tails from the nucleus into the cytoplasm.</text>
</comment>
<evidence type="ECO:0000256" key="1">
    <source>
        <dbReference type="ARBA" id="ARBA00004335"/>
    </source>
</evidence>
<evidence type="ECO:0000256" key="8">
    <source>
        <dbReference type="ARBA" id="ARBA00042384"/>
    </source>
</evidence>
<organism evidence="14 15">
    <name type="scientific">Littorina saxatilis</name>
    <dbReference type="NCBI Taxonomy" id="31220"/>
    <lineage>
        <taxon>Eukaryota</taxon>
        <taxon>Metazoa</taxon>
        <taxon>Spiralia</taxon>
        <taxon>Lophotrochozoa</taxon>
        <taxon>Mollusca</taxon>
        <taxon>Gastropoda</taxon>
        <taxon>Caenogastropoda</taxon>
        <taxon>Littorinimorpha</taxon>
        <taxon>Littorinoidea</taxon>
        <taxon>Littorinidae</taxon>
        <taxon>Littorina</taxon>
    </lineage>
</organism>
<dbReference type="SMART" id="SM00356">
    <property type="entry name" value="ZnF_C3H1"/>
    <property type="match status" value="3"/>
</dbReference>
<comment type="subcellular location">
    <subcellularLocation>
        <location evidence="1">Nucleus membrane</location>
        <topology evidence="1">Peripheral membrane protein</topology>
        <orientation evidence="1">Cytoplasmic side</orientation>
    </subcellularLocation>
</comment>
<dbReference type="Proteomes" id="UP001374579">
    <property type="component" value="Unassembled WGS sequence"/>
</dbReference>
<dbReference type="SUPFAM" id="SSF161219">
    <property type="entry name" value="CHY zinc finger-like"/>
    <property type="match status" value="1"/>
</dbReference>
<evidence type="ECO:0000259" key="13">
    <source>
        <dbReference type="PROSITE" id="PS51266"/>
    </source>
</evidence>
<feature type="compositionally biased region" description="Basic and acidic residues" evidence="11">
    <location>
        <begin position="852"/>
        <end position="861"/>
    </location>
</feature>